<organism evidence="6 7">
    <name type="scientific">Methylobacterium crusticola</name>
    <dbReference type="NCBI Taxonomy" id="1697972"/>
    <lineage>
        <taxon>Bacteria</taxon>
        <taxon>Pseudomonadati</taxon>
        <taxon>Pseudomonadota</taxon>
        <taxon>Alphaproteobacteria</taxon>
        <taxon>Hyphomicrobiales</taxon>
        <taxon>Methylobacteriaceae</taxon>
        <taxon>Methylobacterium</taxon>
    </lineage>
</organism>
<dbReference type="InterPro" id="IPR036736">
    <property type="entry name" value="ACP-like_sf"/>
</dbReference>
<keyword evidence="2" id="KW-0596">Phosphopantetheine</keyword>
<dbReference type="SUPFAM" id="SSF56801">
    <property type="entry name" value="Acetyl-CoA synthetase-like"/>
    <property type="match status" value="1"/>
</dbReference>
<sequence length="1396" mass="145641">MTDSVSRIRELSPAQRDLLLRRLAGLEPPAPGPAAPDGPAGPDGAPPLTFAQERQWFLDRLSPGDPAFIITGALRLDGRLSAAALSAALDAIVARHEPLRARFAAGPEGVVQAVAPPAPLPVARVDLAGQPPAAREAAYRRLYAEETRRGFDLAADRLVRATLVALSETEHVLVFSLHHIVSDGWSLGVLLEELARLYAAHVRGVPPDLAPLTLSYGAFAAWQRRRLAGGALARGLAYWRGQLAAPPPVLELPPDRAPGAGPGRDRAGAACAVRLDRALRRDLEALSLSHECSLFVTLVASFMVLLMRLSGQEDVLVGAPVSGRIRVETEGLIGLFLNTVGLRARLTPDMTAREALARVRAAVLEALEHHEVPFERVVQDVAPERGPGRHPLFETFFNYTPSPPRSLDLPDLRATYEAPPAMRSEFAMVLYVTEWEGALDLRLVYQAARYTEARAAALLAQFEAVLRQVAGDPGLRLGRIDLASPGGILPDPAAPLLRPAQEPVPAAIARWAAAAPEAPAVAQDEVVLSYAALTARAAAAAGRLVRAGLAPGDVVAVEGPRCPGLVVAMAGVLWAGGVLLTLSPDLPEARRRLMLARAGARLGLQAGPADDAQAALRAAPGLVCLGLDAQGGPADPAGTGAGRASGVPCGALPRVPCEAPARVPCGAPARVPCGAPARVSDGAPAYLFFTSGSTGTPKAVLGSHGGLAHFLAWQRETFGVGAGDRCAQLTGLSFDVVLRDVFLPLVSGATLVLPPAGTATAEAGIPDWLERQGITRLHTVPSVAEAWLAGAPRASLPALRHAFFAGEPLAASLVARWRRAFPGAGAVVNLYGPTETTLAKCHYVVPPDPCPGIQPLGAPLPQSQVLVLGPAGRPCGLFEPGEIAVRTPFRSLGYWDDPEETARRFVANPWGDDPDDRLYLTGDRGVIGADGLVRFLGRLDDQVKVRGVRVEPAEVAAALRAAPGVGACAVLAREDAAGVARLAAYVVPEPGAAPSARALREHLRLHLPAPMIPEAFAFLDALPLSANQKLDRARLPAPEPDGPEPAALPRDAVEWRLAEIWRDLLGTEAVGIADDFFDLGGHSLLALRLLVRIEQALGRKVPLAALFEGPTIRHLAAVIRRQPGPAPPLVRLRAGTGPAELFLVHTGGGTVLNYLPLVRRLAPGGPVDAVQARGLDGEAAPHRDLVAMAADYVAALRALRPAGPYRIGGHSLGGVVAYEMARQLAAAGESVALLALFDPPAPHAPPEPEEAGEAAGARLLAGAASAFERFTGRATGLTEAALRGLPPAVQVARAAAAFERAGLAPVPDGEEGLRRLLAVAAAHRAARRAYRPPASPVAITLFRAADGTSPGAGPWAAASGAPVREVPVPGDHVTMMAEPHAGTLAERLGPLLGPDA</sequence>
<dbReference type="SMART" id="SM00823">
    <property type="entry name" value="PKS_PP"/>
    <property type="match status" value="1"/>
</dbReference>
<evidence type="ECO:0000256" key="2">
    <source>
        <dbReference type="ARBA" id="ARBA00022450"/>
    </source>
</evidence>
<proteinExistence type="predicted"/>
<dbReference type="InterPro" id="IPR023213">
    <property type="entry name" value="CAT-like_dom_sf"/>
</dbReference>
<keyword evidence="7" id="KW-1185">Reference proteome</keyword>
<dbReference type="SUPFAM" id="SSF53474">
    <property type="entry name" value="alpha/beta-Hydrolases"/>
    <property type="match status" value="1"/>
</dbReference>
<dbReference type="Pfam" id="PF00975">
    <property type="entry name" value="Thioesterase"/>
    <property type="match status" value="1"/>
</dbReference>
<dbReference type="Gene3D" id="3.30.559.10">
    <property type="entry name" value="Chloramphenicol acetyltransferase-like domain"/>
    <property type="match status" value="1"/>
</dbReference>
<dbReference type="PROSITE" id="PS00012">
    <property type="entry name" value="PHOSPHOPANTETHEINE"/>
    <property type="match status" value="1"/>
</dbReference>
<evidence type="ECO:0000256" key="3">
    <source>
        <dbReference type="ARBA" id="ARBA00022553"/>
    </source>
</evidence>
<dbReference type="Pfam" id="PF00668">
    <property type="entry name" value="Condensation"/>
    <property type="match status" value="1"/>
</dbReference>
<evidence type="ECO:0000256" key="4">
    <source>
        <dbReference type="SAM" id="MobiDB-lite"/>
    </source>
</evidence>
<keyword evidence="3" id="KW-0597">Phosphoprotein</keyword>
<dbReference type="InterPro" id="IPR001031">
    <property type="entry name" value="Thioesterase"/>
</dbReference>
<dbReference type="InterPro" id="IPR020845">
    <property type="entry name" value="AMP-binding_CS"/>
</dbReference>
<dbReference type="Gene3D" id="3.40.50.12780">
    <property type="entry name" value="N-terminal domain of ligase-like"/>
    <property type="match status" value="1"/>
</dbReference>
<reference evidence="6" key="2">
    <citation type="submission" date="2021-08" db="EMBL/GenBank/DDBJ databases">
        <authorList>
            <person name="Tani A."/>
            <person name="Ola A."/>
            <person name="Ogura Y."/>
            <person name="Katsura K."/>
            <person name="Hayashi T."/>
        </authorList>
    </citation>
    <scope>NUCLEOTIDE SEQUENCE</scope>
    <source>
        <strain evidence="6">KCTC 52305</strain>
    </source>
</reference>
<dbReference type="InterPro" id="IPR006162">
    <property type="entry name" value="Ppantetheine_attach_site"/>
</dbReference>
<dbReference type="Pfam" id="PF00501">
    <property type="entry name" value="AMP-binding"/>
    <property type="match status" value="1"/>
</dbReference>
<dbReference type="InterPro" id="IPR020806">
    <property type="entry name" value="PKS_PP-bd"/>
</dbReference>
<dbReference type="CDD" id="cd05930">
    <property type="entry name" value="A_NRPS"/>
    <property type="match status" value="1"/>
</dbReference>
<dbReference type="InterPro" id="IPR042099">
    <property type="entry name" value="ANL_N_sf"/>
</dbReference>
<dbReference type="SUPFAM" id="SSF47336">
    <property type="entry name" value="ACP-like"/>
    <property type="match status" value="1"/>
</dbReference>
<comment type="caution">
    <text evidence="6">The sequence shown here is derived from an EMBL/GenBank/DDBJ whole genome shotgun (WGS) entry which is preliminary data.</text>
</comment>
<dbReference type="NCBIfam" id="TIGR01733">
    <property type="entry name" value="AA-adenyl-dom"/>
    <property type="match status" value="1"/>
</dbReference>
<protein>
    <submittedName>
        <fullName evidence="6">Dimodular nonribosomal peptide synthase</fullName>
    </submittedName>
</protein>
<dbReference type="PANTHER" id="PTHR45527:SF1">
    <property type="entry name" value="FATTY ACID SYNTHASE"/>
    <property type="match status" value="1"/>
</dbReference>
<comment type="cofactor">
    <cofactor evidence="1">
        <name>pantetheine 4'-phosphate</name>
        <dbReference type="ChEBI" id="CHEBI:47942"/>
    </cofactor>
</comment>
<dbReference type="RefSeq" id="WP_238313737.1">
    <property type="nucleotide sequence ID" value="NZ_BPQH01000013.1"/>
</dbReference>
<gene>
    <name evidence="6" type="primary">dhbF</name>
    <name evidence="6" type="ORF">OPKNFCMD_4138</name>
</gene>
<dbReference type="Gene3D" id="1.10.1200.10">
    <property type="entry name" value="ACP-like"/>
    <property type="match status" value="1"/>
</dbReference>
<dbReference type="Pfam" id="PF13193">
    <property type="entry name" value="AMP-binding_C"/>
    <property type="match status" value="1"/>
</dbReference>
<dbReference type="InterPro" id="IPR000873">
    <property type="entry name" value="AMP-dep_synth/lig_dom"/>
</dbReference>
<accession>A0ABQ4R2L4</accession>
<evidence type="ECO:0000256" key="1">
    <source>
        <dbReference type="ARBA" id="ARBA00001957"/>
    </source>
</evidence>
<dbReference type="Gene3D" id="3.30.559.30">
    <property type="entry name" value="Nonribosomal peptide synthetase, condensation domain"/>
    <property type="match status" value="1"/>
</dbReference>
<name>A0ABQ4R2L4_9HYPH</name>
<dbReference type="InterPro" id="IPR025110">
    <property type="entry name" value="AMP-bd_C"/>
</dbReference>
<dbReference type="Proteomes" id="UP001055167">
    <property type="component" value="Unassembled WGS sequence"/>
</dbReference>
<dbReference type="PROSITE" id="PS00455">
    <property type="entry name" value="AMP_BINDING"/>
    <property type="match status" value="1"/>
</dbReference>
<evidence type="ECO:0000313" key="6">
    <source>
        <dbReference type="EMBL" id="GJD51384.1"/>
    </source>
</evidence>
<dbReference type="InterPro" id="IPR029058">
    <property type="entry name" value="AB_hydrolase_fold"/>
</dbReference>
<dbReference type="InterPro" id="IPR020802">
    <property type="entry name" value="TesA-like"/>
</dbReference>
<dbReference type="SMART" id="SM00824">
    <property type="entry name" value="PKS_TE"/>
    <property type="match status" value="1"/>
</dbReference>
<feature type="compositionally biased region" description="Low complexity" evidence="4">
    <location>
        <begin position="37"/>
        <end position="47"/>
    </location>
</feature>
<evidence type="ECO:0000259" key="5">
    <source>
        <dbReference type="PROSITE" id="PS50075"/>
    </source>
</evidence>
<dbReference type="InterPro" id="IPR009081">
    <property type="entry name" value="PP-bd_ACP"/>
</dbReference>
<dbReference type="Pfam" id="PF00550">
    <property type="entry name" value="PP-binding"/>
    <property type="match status" value="1"/>
</dbReference>
<dbReference type="InterPro" id="IPR001242">
    <property type="entry name" value="Condensation_dom"/>
</dbReference>
<dbReference type="Gene3D" id="3.30.300.30">
    <property type="match status" value="1"/>
</dbReference>
<evidence type="ECO:0000313" key="7">
    <source>
        <dbReference type="Proteomes" id="UP001055167"/>
    </source>
</evidence>
<dbReference type="Gene3D" id="3.40.50.1820">
    <property type="entry name" value="alpha/beta hydrolase"/>
    <property type="match status" value="1"/>
</dbReference>
<dbReference type="InterPro" id="IPR010071">
    <property type="entry name" value="AA_adenyl_dom"/>
</dbReference>
<reference evidence="6" key="1">
    <citation type="journal article" date="2021" name="Front. Microbiol.">
        <title>Comprehensive Comparative Genomics and Phenotyping of Methylobacterium Species.</title>
        <authorList>
            <person name="Alessa O."/>
            <person name="Ogura Y."/>
            <person name="Fujitani Y."/>
            <person name="Takami H."/>
            <person name="Hayashi T."/>
            <person name="Sahin N."/>
            <person name="Tani A."/>
        </authorList>
    </citation>
    <scope>NUCLEOTIDE SEQUENCE</scope>
    <source>
        <strain evidence="6">KCTC 52305</strain>
    </source>
</reference>
<feature type="domain" description="Carrier" evidence="5">
    <location>
        <begin position="1048"/>
        <end position="1123"/>
    </location>
</feature>
<dbReference type="InterPro" id="IPR045851">
    <property type="entry name" value="AMP-bd_C_sf"/>
</dbReference>
<dbReference type="EMBL" id="BPQH01000013">
    <property type="protein sequence ID" value="GJD51384.1"/>
    <property type="molecule type" value="Genomic_DNA"/>
</dbReference>
<dbReference type="SUPFAM" id="SSF52777">
    <property type="entry name" value="CoA-dependent acyltransferases"/>
    <property type="match status" value="2"/>
</dbReference>
<feature type="region of interest" description="Disordered" evidence="4">
    <location>
        <begin position="25"/>
        <end position="48"/>
    </location>
</feature>
<dbReference type="CDD" id="cd19531">
    <property type="entry name" value="LCL_NRPS-like"/>
    <property type="match status" value="1"/>
</dbReference>
<dbReference type="PROSITE" id="PS50075">
    <property type="entry name" value="CARRIER"/>
    <property type="match status" value="1"/>
</dbReference>
<dbReference type="PANTHER" id="PTHR45527">
    <property type="entry name" value="NONRIBOSOMAL PEPTIDE SYNTHETASE"/>
    <property type="match status" value="1"/>
</dbReference>